<evidence type="ECO:0000256" key="2">
    <source>
        <dbReference type="ARBA" id="ARBA00023186"/>
    </source>
</evidence>
<dbReference type="EMBL" id="ATMH01005409">
    <property type="protein sequence ID" value="EPY27929.1"/>
    <property type="molecule type" value="Genomic_DNA"/>
</dbReference>
<dbReference type="GO" id="GO:0046872">
    <property type="term" value="F:metal ion binding"/>
    <property type="evidence" value="ECO:0007669"/>
    <property type="project" value="TreeGrafter"/>
</dbReference>
<dbReference type="PRINTS" id="PR00297">
    <property type="entry name" value="CHAPERONIN10"/>
</dbReference>
<dbReference type="InterPro" id="IPR037124">
    <property type="entry name" value="Chaperonin_GroES_sf"/>
</dbReference>
<dbReference type="InterPro" id="IPR020818">
    <property type="entry name" value="Chaperonin_GroES"/>
</dbReference>
<dbReference type="SMART" id="SM00883">
    <property type="entry name" value="Cpn10"/>
    <property type="match status" value="1"/>
</dbReference>
<gene>
    <name evidence="5" type="ORF">STCU_05409</name>
</gene>
<accession>S9UGP8</accession>
<comment type="similarity">
    <text evidence="1 3">Belongs to the GroES chaperonin family.</text>
</comment>
<evidence type="ECO:0000256" key="3">
    <source>
        <dbReference type="RuleBase" id="RU003479"/>
    </source>
</evidence>
<evidence type="ECO:0000313" key="5">
    <source>
        <dbReference type="EMBL" id="EPY27929.1"/>
    </source>
</evidence>
<evidence type="ECO:0000256" key="4">
    <source>
        <dbReference type="SAM" id="Phobius"/>
    </source>
</evidence>
<dbReference type="GO" id="GO:0051087">
    <property type="term" value="F:protein-folding chaperone binding"/>
    <property type="evidence" value="ECO:0007669"/>
    <property type="project" value="TreeGrafter"/>
</dbReference>
<comment type="caution">
    <text evidence="5">The sequence shown here is derived from an EMBL/GenBank/DDBJ whole genome shotgun (WGS) entry which is preliminary data.</text>
</comment>
<proteinExistence type="inferred from homology"/>
<dbReference type="GO" id="GO:0044183">
    <property type="term" value="F:protein folding chaperone"/>
    <property type="evidence" value="ECO:0007669"/>
    <property type="project" value="InterPro"/>
</dbReference>
<sequence length="174" mass="19467">MAHSCVGPLCFVFVWNEQSHHFFFRFCPPCDKRWVTLYFTVCAPSLLLPLLHFFSTLSSRVFHSLLPTPPLPYPMFRFTAPVLKKLQPLGNRVLVKRTQAAKQTKAGILIPEQVAGKINEGKVVAVAAANKDWTPTVKANDTVLLPEYGGAAVKVEGEEFFLYEESMLLGVLTE</sequence>
<keyword evidence="6" id="KW-1185">Reference proteome</keyword>
<protein>
    <submittedName>
        <fullName evidence="5">Chaperonin GroES</fullName>
    </submittedName>
</protein>
<keyword evidence="2 3" id="KW-0143">Chaperone</keyword>
<keyword evidence="4" id="KW-1133">Transmembrane helix</keyword>
<dbReference type="InterPro" id="IPR011032">
    <property type="entry name" value="GroES-like_sf"/>
</dbReference>
<reference evidence="5 6" key="1">
    <citation type="journal article" date="2013" name="PLoS ONE">
        <title>Predicting the Proteins of Angomonas deanei, Strigomonas culicis and Their Respective Endosymbionts Reveals New Aspects of the Trypanosomatidae Family.</title>
        <authorList>
            <person name="Motta M.C."/>
            <person name="Martins A.C."/>
            <person name="de Souza S.S."/>
            <person name="Catta-Preta C.M."/>
            <person name="Silva R."/>
            <person name="Klein C.C."/>
            <person name="de Almeida L.G."/>
            <person name="de Lima Cunha O."/>
            <person name="Ciapina L.P."/>
            <person name="Brocchi M."/>
            <person name="Colabardini A.C."/>
            <person name="de Araujo Lima B."/>
            <person name="Machado C.R."/>
            <person name="de Almeida Soares C.M."/>
            <person name="Probst C.M."/>
            <person name="de Menezes C.B."/>
            <person name="Thompson C.E."/>
            <person name="Bartholomeu D.C."/>
            <person name="Gradia D.F."/>
            <person name="Pavoni D.P."/>
            <person name="Grisard E.C."/>
            <person name="Fantinatti-Garboggini F."/>
            <person name="Marchini F.K."/>
            <person name="Rodrigues-Luiz G.F."/>
            <person name="Wagner G."/>
            <person name="Goldman G.H."/>
            <person name="Fietto J.L."/>
            <person name="Elias M.C."/>
            <person name="Goldman M.H."/>
            <person name="Sagot M.F."/>
            <person name="Pereira M."/>
            <person name="Stoco P.H."/>
            <person name="de Mendonca-Neto R.P."/>
            <person name="Teixeira S.M."/>
            <person name="Maciel T.E."/>
            <person name="de Oliveira Mendes T.A."/>
            <person name="Urmenyi T.P."/>
            <person name="de Souza W."/>
            <person name="Schenkman S."/>
            <person name="de Vasconcelos A.T."/>
        </authorList>
    </citation>
    <scope>NUCLEOTIDE SEQUENCE [LARGE SCALE GENOMIC DNA]</scope>
</reference>
<dbReference type="Pfam" id="PF00166">
    <property type="entry name" value="Cpn10"/>
    <property type="match status" value="1"/>
</dbReference>
<dbReference type="GO" id="GO:0051082">
    <property type="term" value="F:unfolded protein binding"/>
    <property type="evidence" value="ECO:0007669"/>
    <property type="project" value="TreeGrafter"/>
</dbReference>
<dbReference type="PANTHER" id="PTHR10772:SF0">
    <property type="entry name" value="10 KDA HEAT SHOCK PROTEIN, MITOCHONDRIAL"/>
    <property type="match status" value="1"/>
</dbReference>
<name>S9UGP8_9TRYP</name>
<dbReference type="AlphaFoldDB" id="S9UGP8"/>
<dbReference type="Proteomes" id="UP000015354">
    <property type="component" value="Unassembled WGS sequence"/>
</dbReference>
<dbReference type="OrthoDB" id="257689at2759"/>
<dbReference type="SUPFAM" id="SSF50129">
    <property type="entry name" value="GroES-like"/>
    <property type="match status" value="1"/>
</dbReference>
<evidence type="ECO:0000313" key="6">
    <source>
        <dbReference type="Proteomes" id="UP000015354"/>
    </source>
</evidence>
<keyword evidence="4" id="KW-0812">Transmembrane</keyword>
<organism evidence="5 6">
    <name type="scientific">Strigomonas culicis</name>
    <dbReference type="NCBI Taxonomy" id="28005"/>
    <lineage>
        <taxon>Eukaryota</taxon>
        <taxon>Discoba</taxon>
        <taxon>Euglenozoa</taxon>
        <taxon>Kinetoplastea</taxon>
        <taxon>Metakinetoplastina</taxon>
        <taxon>Trypanosomatida</taxon>
        <taxon>Trypanosomatidae</taxon>
        <taxon>Strigomonadinae</taxon>
        <taxon>Strigomonas</taxon>
    </lineage>
</organism>
<feature type="transmembrane region" description="Helical" evidence="4">
    <location>
        <begin position="35"/>
        <end position="54"/>
    </location>
</feature>
<dbReference type="PANTHER" id="PTHR10772">
    <property type="entry name" value="10 KDA HEAT SHOCK PROTEIN"/>
    <property type="match status" value="1"/>
</dbReference>
<dbReference type="GO" id="GO:0005524">
    <property type="term" value="F:ATP binding"/>
    <property type="evidence" value="ECO:0007669"/>
    <property type="project" value="InterPro"/>
</dbReference>
<dbReference type="FunFam" id="2.30.33.40:FF:000014">
    <property type="entry name" value="10 kDa heat shock protein"/>
    <property type="match status" value="1"/>
</dbReference>
<keyword evidence="4" id="KW-0472">Membrane</keyword>
<dbReference type="Gene3D" id="2.30.33.40">
    <property type="entry name" value="GroES chaperonin"/>
    <property type="match status" value="1"/>
</dbReference>
<evidence type="ECO:0000256" key="1">
    <source>
        <dbReference type="ARBA" id="ARBA00006975"/>
    </source>
</evidence>
<dbReference type="CDD" id="cd00320">
    <property type="entry name" value="cpn10"/>
    <property type="match status" value="1"/>
</dbReference>
<dbReference type="GO" id="GO:0005739">
    <property type="term" value="C:mitochondrion"/>
    <property type="evidence" value="ECO:0007669"/>
    <property type="project" value="TreeGrafter"/>
</dbReference>